<evidence type="ECO:0000313" key="1">
    <source>
        <dbReference type="EMBL" id="RYR44041.1"/>
    </source>
</evidence>
<dbReference type="EMBL" id="SDMP01000008">
    <property type="protein sequence ID" value="RYR44041.1"/>
    <property type="molecule type" value="Genomic_DNA"/>
</dbReference>
<keyword evidence="2" id="KW-1185">Reference proteome</keyword>
<proteinExistence type="predicted"/>
<dbReference type="PANTHER" id="PTHR33710:SF77">
    <property type="entry name" value="DNASE I-LIKE SUPERFAMILY PROTEIN"/>
    <property type="match status" value="1"/>
</dbReference>
<evidence type="ECO:0000313" key="2">
    <source>
        <dbReference type="Proteomes" id="UP000289738"/>
    </source>
</evidence>
<gene>
    <name evidence="1" type="ORF">Ahy_A08g040422</name>
</gene>
<comment type="caution">
    <text evidence="1">The sequence shown here is derived from an EMBL/GenBank/DDBJ whole genome shotgun (WGS) entry which is preliminary data.</text>
</comment>
<accession>A0A445BZT5</accession>
<dbReference type="Proteomes" id="UP000289738">
    <property type="component" value="Chromosome A08"/>
</dbReference>
<organism evidence="1 2">
    <name type="scientific">Arachis hypogaea</name>
    <name type="common">Peanut</name>
    <dbReference type="NCBI Taxonomy" id="3818"/>
    <lineage>
        <taxon>Eukaryota</taxon>
        <taxon>Viridiplantae</taxon>
        <taxon>Streptophyta</taxon>
        <taxon>Embryophyta</taxon>
        <taxon>Tracheophyta</taxon>
        <taxon>Spermatophyta</taxon>
        <taxon>Magnoliopsida</taxon>
        <taxon>eudicotyledons</taxon>
        <taxon>Gunneridae</taxon>
        <taxon>Pentapetalae</taxon>
        <taxon>rosids</taxon>
        <taxon>fabids</taxon>
        <taxon>Fabales</taxon>
        <taxon>Fabaceae</taxon>
        <taxon>Papilionoideae</taxon>
        <taxon>50 kb inversion clade</taxon>
        <taxon>dalbergioids sensu lato</taxon>
        <taxon>Dalbergieae</taxon>
        <taxon>Pterocarpus clade</taxon>
        <taxon>Arachis</taxon>
    </lineage>
</organism>
<reference evidence="1 2" key="1">
    <citation type="submission" date="2019-01" db="EMBL/GenBank/DDBJ databases">
        <title>Sequencing of cultivated peanut Arachis hypogaea provides insights into genome evolution and oil improvement.</title>
        <authorList>
            <person name="Chen X."/>
        </authorList>
    </citation>
    <scope>NUCLEOTIDE SEQUENCE [LARGE SCALE GENOMIC DNA]</scope>
    <source>
        <strain evidence="2">cv. Fuhuasheng</strain>
        <tissue evidence="1">Leaves</tissue>
    </source>
</reference>
<sequence length="96" mass="11940">MEIDLKGEKFTWFSNLMNDFVTRERLDRALWRRLYQNATLTVLSAIEFNHYSLVLMLEPKEKFERHFKFKTYWKDHDNCEKIIKNEWKKHGNKRNE</sequence>
<name>A0A445BZT5_ARAHY</name>
<dbReference type="AlphaFoldDB" id="A0A445BZT5"/>
<dbReference type="PANTHER" id="PTHR33710">
    <property type="entry name" value="BNAC02G09200D PROTEIN"/>
    <property type="match status" value="1"/>
</dbReference>
<protein>
    <submittedName>
        <fullName evidence="1">Uncharacterized protein</fullName>
    </submittedName>
</protein>